<accession>A0A7M2WWM8</accession>
<protein>
    <submittedName>
        <fullName evidence="1">Uncharacterized protein</fullName>
    </submittedName>
</protein>
<evidence type="ECO:0000313" key="1">
    <source>
        <dbReference type="EMBL" id="QOV89937.1"/>
    </source>
</evidence>
<sequence length="244" mass="26977">MVNTIGLSLRQVRQTLNWGWMTRSCTLLGVSAVLAVAVGCDDAEQARTPPANQPAVVAPPTTLPSPELASAKVSAMPVSSYLWLREVSDPRKSQAEVEAAATDADPNGVAVQFPRARLRLSGKGEDRMVAMLYSDDPKEAINKGWQGDRYYFRMPLRVGDVQQLDDAPYRMAVPFEGQDETSNGVFRMGDRYHMEPIDLMVRFEPEGGQVKIFLGGLFKQYDTSDVSAEPKWFHVQGIIQAVVE</sequence>
<evidence type="ECO:0000313" key="2">
    <source>
        <dbReference type="Proteomes" id="UP000593765"/>
    </source>
</evidence>
<organism evidence="1 2">
    <name type="scientific">Humisphaera borealis</name>
    <dbReference type="NCBI Taxonomy" id="2807512"/>
    <lineage>
        <taxon>Bacteria</taxon>
        <taxon>Pseudomonadati</taxon>
        <taxon>Planctomycetota</taxon>
        <taxon>Phycisphaerae</taxon>
        <taxon>Tepidisphaerales</taxon>
        <taxon>Tepidisphaeraceae</taxon>
        <taxon>Humisphaera</taxon>
    </lineage>
</organism>
<name>A0A7M2WWM8_9BACT</name>
<gene>
    <name evidence="1" type="ORF">IPV69_00765</name>
</gene>
<dbReference type="RefSeq" id="WP_206293000.1">
    <property type="nucleotide sequence ID" value="NZ_CP063458.1"/>
</dbReference>
<proteinExistence type="predicted"/>
<dbReference type="AlphaFoldDB" id="A0A7M2WWM8"/>
<dbReference type="EMBL" id="CP063458">
    <property type="protein sequence ID" value="QOV89937.1"/>
    <property type="molecule type" value="Genomic_DNA"/>
</dbReference>
<dbReference type="Proteomes" id="UP000593765">
    <property type="component" value="Chromosome"/>
</dbReference>
<reference evidence="1 2" key="1">
    <citation type="submission" date="2020-10" db="EMBL/GenBank/DDBJ databases">
        <title>Wide distribution of Phycisphaera-like planctomycetes from WD2101 soil group in peatlands and genome analysis of the first cultivated representative.</title>
        <authorList>
            <person name="Dedysh S.N."/>
            <person name="Beletsky A.V."/>
            <person name="Ivanova A."/>
            <person name="Kulichevskaya I.S."/>
            <person name="Suzina N.E."/>
            <person name="Philippov D.A."/>
            <person name="Rakitin A.L."/>
            <person name="Mardanov A.V."/>
            <person name="Ravin N.V."/>
        </authorList>
    </citation>
    <scope>NUCLEOTIDE SEQUENCE [LARGE SCALE GENOMIC DNA]</scope>
    <source>
        <strain evidence="1 2">M1803</strain>
    </source>
</reference>
<dbReference type="KEGG" id="hbs:IPV69_00765"/>
<keyword evidence="2" id="KW-1185">Reference proteome</keyword>